<evidence type="ECO:0000313" key="2">
    <source>
        <dbReference type="Proteomes" id="UP000693738"/>
    </source>
</evidence>
<dbReference type="EMBL" id="CAJSTJ010000060">
    <property type="protein sequence ID" value="CAG7555593.1"/>
    <property type="molecule type" value="Genomic_DNA"/>
</dbReference>
<proteinExistence type="predicted"/>
<comment type="caution">
    <text evidence="1">The sequence shown here is derived from an EMBL/GenBank/DDBJ whole genome shotgun (WGS) entry which is preliminary data.</text>
</comment>
<organism evidence="1 2">
    <name type="scientific">Fusarium equiseti</name>
    <name type="common">Fusarium scirpi</name>
    <dbReference type="NCBI Taxonomy" id="61235"/>
    <lineage>
        <taxon>Eukaryota</taxon>
        <taxon>Fungi</taxon>
        <taxon>Dikarya</taxon>
        <taxon>Ascomycota</taxon>
        <taxon>Pezizomycotina</taxon>
        <taxon>Sordariomycetes</taxon>
        <taxon>Hypocreomycetidae</taxon>
        <taxon>Hypocreales</taxon>
        <taxon>Nectriaceae</taxon>
        <taxon>Fusarium</taxon>
        <taxon>Fusarium incarnatum-equiseti species complex</taxon>
    </lineage>
</organism>
<dbReference type="Proteomes" id="UP000693738">
    <property type="component" value="Unassembled WGS sequence"/>
</dbReference>
<sequence>MEYRVLTDPDNVGLEQAFETQSPAFEKALRRTLEKATPDAAGEELIAEEDQE</sequence>
<feature type="non-terminal residue" evidence="1">
    <location>
        <position position="52"/>
    </location>
</feature>
<accession>A0A8J2N9A3</accession>
<protein>
    <submittedName>
        <fullName evidence="1">Uncharacterized protein</fullName>
    </submittedName>
</protein>
<evidence type="ECO:0000313" key="1">
    <source>
        <dbReference type="EMBL" id="CAG7555593.1"/>
    </source>
</evidence>
<dbReference type="AlphaFoldDB" id="A0A8J2N9A3"/>
<name>A0A8J2N9A3_FUSEQ</name>
<reference evidence="1" key="1">
    <citation type="submission" date="2021-05" db="EMBL/GenBank/DDBJ databases">
        <authorList>
            <person name="Khan N."/>
        </authorList>
    </citation>
    <scope>NUCLEOTIDE SEQUENCE</scope>
</reference>
<gene>
    <name evidence="1" type="ORF">FEQUK3_LOCUS1302</name>
</gene>